<dbReference type="SMART" id="SM00450">
    <property type="entry name" value="RHOD"/>
    <property type="match status" value="1"/>
</dbReference>
<evidence type="ECO:0000313" key="2">
    <source>
        <dbReference type="EMBL" id="SMC08831.1"/>
    </source>
</evidence>
<evidence type="ECO:0000259" key="1">
    <source>
        <dbReference type="PROSITE" id="PS50206"/>
    </source>
</evidence>
<dbReference type="RefSeq" id="WP_084275091.1">
    <property type="nucleotide sequence ID" value="NZ_AP026671.1"/>
</dbReference>
<dbReference type="Pfam" id="PF00581">
    <property type="entry name" value="Rhodanese"/>
    <property type="match status" value="1"/>
</dbReference>
<dbReference type="CDD" id="cd00158">
    <property type="entry name" value="RHOD"/>
    <property type="match status" value="1"/>
</dbReference>
<dbReference type="SUPFAM" id="SSF52821">
    <property type="entry name" value="Rhodanese/Cell cycle control phosphatase"/>
    <property type="match status" value="1"/>
</dbReference>
<organism evidence="2 3">
    <name type="scientific">Nitratiruptor tergarcus DSM 16512</name>
    <dbReference type="NCBI Taxonomy" id="1069081"/>
    <lineage>
        <taxon>Bacteria</taxon>
        <taxon>Pseudomonadati</taxon>
        <taxon>Campylobacterota</taxon>
        <taxon>Epsilonproteobacteria</taxon>
        <taxon>Nautiliales</taxon>
        <taxon>Nitratiruptoraceae</taxon>
        <taxon>Nitratiruptor</taxon>
    </lineage>
</organism>
<keyword evidence="2" id="KW-0808">Transferase</keyword>
<dbReference type="InterPro" id="IPR036873">
    <property type="entry name" value="Rhodanese-like_dom_sf"/>
</dbReference>
<feature type="domain" description="Rhodanese" evidence="1">
    <location>
        <begin position="41"/>
        <end position="136"/>
    </location>
</feature>
<dbReference type="STRING" id="1069081.SAMN05660197_0605"/>
<sequence length="138" mass="15574">MAKLTEFEQNIAQRIKEQIELNKDKPELGNVDMQKAMELLKEAGAILLDVRPPAKVNGENAEEADIPDSYYTPYPEFTNYLDILPEDKTTPIVTACLKGLFASRVKAYLEVLGYENVYVFTGNIEDWIAAHKAHKGEI</sequence>
<dbReference type="Gene3D" id="3.40.250.10">
    <property type="entry name" value="Rhodanese-like domain"/>
    <property type="match status" value="1"/>
</dbReference>
<evidence type="ECO:0000313" key="3">
    <source>
        <dbReference type="Proteomes" id="UP000192602"/>
    </source>
</evidence>
<name>A0A1W1WR87_9BACT</name>
<dbReference type="PROSITE" id="PS50206">
    <property type="entry name" value="RHODANESE_3"/>
    <property type="match status" value="1"/>
</dbReference>
<dbReference type="GO" id="GO:0016740">
    <property type="term" value="F:transferase activity"/>
    <property type="evidence" value="ECO:0007669"/>
    <property type="project" value="UniProtKB-KW"/>
</dbReference>
<dbReference type="Proteomes" id="UP000192602">
    <property type="component" value="Unassembled WGS sequence"/>
</dbReference>
<protein>
    <submittedName>
        <fullName evidence="2">Rhodanese-related sulfurtransferase</fullName>
    </submittedName>
</protein>
<reference evidence="3" key="1">
    <citation type="submission" date="2017-04" db="EMBL/GenBank/DDBJ databases">
        <authorList>
            <person name="Varghese N."/>
            <person name="Submissions S."/>
        </authorList>
    </citation>
    <scope>NUCLEOTIDE SEQUENCE [LARGE SCALE GENOMIC DNA]</scope>
    <source>
        <strain evidence="3">DSM 16512</strain>
    </source>
</reference>
<dbReference type="InterPro" id="IPR001763">
    <property type="entry name" value="Rhodanese-like_dom"/>
</dbReference>
<gene>
    <name evidence="2" type="ORF">SAMN05660197_0605</name>
</gene>
<keyword evidence="3" id="KW-1185">Reference proteome</keyword>
<proteinExistence type="predicted"/>
<dbReference type="OrthoDB" id="5372786at2"/>
<dbReference type="AlphaFoldDB" id="A0A1W1WR87"/>
<dbReference type="EMBL" id="FWWZ01000001">
    <property type="protein sequence ID" value="SMC08831.1"/>
    <property type="molecule type" value="Genomic_DNA"/>
</dbReference>
<accession>A0A1W1WR87</accession>